<dbReference type="STRING" id="106549.A0A540K7Y3"/>
<dbReference type="EMBL" id="VIEB01001847">
    <property type="protein sequence ID" value="TQD70334.1"/>
    <property type="molecule type" value="Genomic_DNA"/>
</dbReference>
<dbReference type="PANTHER" id="PTHR45959:SF2">
    <property type="entry name" value="BHLH TRANSCRIPTION FACTOR"/>
    <property type="match status" value="1"/>
</dbReference>
<accession>A0A540K7Y3</accession>
<protein>
    <recommendedName>
        <fullName evidence="6">BHLH domain-containing protein</fullName>
    </recommendedName>
</protein>
<evidence type="ECO:0000259" key="6">
    <source>
        <dbReference type="PROSITE" id="PS50888"/>
    </source>
</evidence>
<evidence type="ECO:0000313" key="8">
    <source>
        <dbReference type="Proteomes" id="UP000315295"/>
    </source>
</evidence>
<organism evidence="7 8">
    <name type="scientific">Malus baccata</name>
    <name type="common">Siberian crab apple</name>
    <name type="synonym">Pyrus baccata</name>
    <dbReference type="NCBI Taxonomy" id="106549"/>
    <lineage>
        <taxon>Eukaryota</taxon>
        <taxon>Viridiplantae</taxon>
        <taxon>Streptophyta</taxon>
        <taxon>Embryophyta</taxon>
        <taxon>Tracheophyta</taxon>
        <taxon>Spermatophyta</taxon>
        <taxon>Magnoliopsida</taxon>
        <taxon>eudicotyledons</taxon>
        <taxon>Gunneridae</taxon>
        <taxon>Pentapetalae</taxon>
        <taxon>rosids</taxon>
        <taxon>fabids</taxon>
        <taxon>Rosales</taxon>
        <taxon>Rosaceae</taxon>
        <taxon>Amygdaloideae</taxon>
        <taxon>Maleae</taxon>
        <taxon>Malus</taxon>
    </lineage>
</organism>
<dbReference type="SMART" id="SM00353">
    <property type="entry name" value="HLH"/>
    <property type="match status" value="1"/>
</dbReference>
<comment type="subcellular location">
    <subcellularLocation>
        <location evidence="1">Nucleus</location>
    </subcellularLocation>
</comment>
<keyword evidence="3" id="KW-0804">Transcription</keyword>
<keyword evidence="2" id="KW-0805">Transcription regulation</keyword>
<dbReference type="InterPro" id="IPR036638">
    <property type="entry name" value="HLH_DNA-bd_sf"/>
</dbReference>
<dbReference type="Gene3D" id="4.10.280.10">
    <property type="entry name" value="Helix-loop-helix DNA-binding domain"/>
    <property type="match status" value="1"/>
</dbReference>
<dbReference type="InterPro" id="IPR011598">
    <property type="entry name" value="bHLH_dom"/>
</dbReference>
<feature type="coiled-coil region" evidence="5">
    <location>
        <begin position="33"/>
        <end position="60"/>
    </location>
</feature>
<keyword evidence="8" id="KW-1185">Reference proteome</keyword>
<dbReference type="PROSITE" id="PS50888">
    <property type="entry name" value="BHLH"/>
    <property type="match status" value="1"/>
</dbReference>
<keyword evidence="4" id="KW-0539">Nucleus</keyword>
<name>A0A540K7Y3_MALBA</name>
<evidence type="ECO:0000256" key="4">
    <source>
        <dbReference type="ARBA" id="ARBA00023242"/>
    </source>
</evidence>
<feature type="domain" description="BHLH" evidence="6">
    <location>
        <begin position="1"/>
        <end position="43"/>
    </location>
</feature>
<dbReference type="GO" id="GO:0046983">
    <property type="term" value="F:protein dimerization activity"/>
    <property type="evidence" value="ECO:0007669"/>
    <property type="project" value="InterPro"/>
</dbReference>
<sequence>MAERKRREKLSPRFMALSVIVPGLKKMNKASVLGDAIKHVKQLQERVKVLEERSKKRTLESVVFVKMSQLSADDDTSSCDENFDGCSPDEAAVPEIEARVSEKDV</sequence>
<gene>
    <name evidence="7" type="ORF">C1H46_044133</name>
</gene>
<dbReference type="PANTHER" id="PTHR45959">
    <property type="entry name" value="BHLH TRANSCRIPTION FACTOR"/>
    <property type="match status" value="1"/>
</dbReference>
<comment type="caution">
    <text evidence="7">The sequence shown here is derived from an EMBL/GenBank/DDBJ whole genome shotgun (WGS) entry which is preliminary data.</text>
</comment>
<dbReference type="InterPro" id="IPR052610">
    <property type="entry name" value="bHLH_transcription_regulator"/>
</dbReference>
<evidence type="ECO:0000256" key="2">
    <source>
        <dbReference type="ARBA" id="ARBA00023015"/>
    </source>
</evidence>
<dbReference type="Proteomes" id="UP000315295">
    <property type="component" value="Unassembled WGS sequence"/>
</dbReference>
<keyword evidence="5" id="KW-0175">Coiled coil</keyword>
<evidence type="ECO:0000256" key="5">
    <source>
        <dbReference type="SAM" id="Coils"/>
    </source>
</evidence>
<evidence type="ECO:0000313" key="7">
    <source>
        <dbReference type="EMBL" id="TQD70334.1"/>
    </source>
</evidence>
<reference evidence="7 8" key="1">
    <citation type="journal article" date="2019" name="G3 (Bethesda)">
        <title>Sequencing of a Wild Apple (Malus baccata) Genome Unravels the Differences Between Cultivated and Wild Apple Species Regarding Disease Resistance and Cold Tolerance.</title>
        <authorList>
            <person name="Chen X."/>
        </authorList>
    </citation>
    <scope>NUCLEOTIDE SEQUENCE [LARGE SCALE GENOMIC DNA]</scope>
    <source>
        <strain evidence="8">cv. Shandingzi</strain>
        <tissue evidence="7">Leaves</tissue>
    </source>
</reference>
<evidence type="ECO:0000256" key="1">
    <source>
        <dbReference type="ARBA" id="ARBA00004123"/>
    </source>
</evidence>
<dbReference type="Pfam" id="PF00010">
    <property type="entry name" value="HLH"/>
    <property type="match status" value="1"/>
</dbReference>
<evidence type="ECO:0000256" key="3">
    <source>
        <dbReference type="ARBA" id="ARBA00023163"/>
    </source>
</evidence>
<dbReference type="GO" id="GO:0005634">
    <property type="term" value="C:nucleus"/>
    <property type="evidence" value="ECO:0007669"/>
    <property type="project" value="UniProtKB-SubCell"/>
</dbReference>
<dbReference type="SUPFAM" id="SSF47459">
    <property type="entry name" value="HLH, helix-loop-helix DNA-binding domain"/>
    <property type="match status" value="1"/>
</dbReference>
<dbReference type="AlphaFoldDB" id="A0A540K7Y3"/>
<proteinExistence type="predicted"/>